<protein>
    <submittedName>
        <fullName evidence="1">Uncharacterized protein</fullName>
    </submittedName>
</protein>
<proteinExistence type="predicted"/>
<reference evidence="1 2" key="1">
    <citation type="journal article" date="2022" name="DNA Res.">
        <title>Chromosomal-level genome assembly of the orchid tree Bauhinia variegata (Leguminosae; Cercidoideae) supports the allotetraploid origin hypothesis of Bauhinia.</title>
        <authorList>
            <person name="Zhong Y."/>
            <person name="Chen Y."/>
            <person name="Zheng D."/>
            <person name="Pang J."/>
            <person name="Liu Y."/>
            <person name="Luo S."/>
            <person name="Meng S."/>
            <person name="Qian L."/>
            <person name="Wei D."/>
            <person name="Dai S."/>
            <person name="Zhou R."/>
        </authorList>
    </citation>
    <scope>NUCLEOTIDE SEQUENCE [LARGE SCALE GENOMIC DNA]</scope>
    <source>
        <strain evidence="1">BV-YZ2020</strain>
    </source>
</reference>
<dbReference type="Proteomes" id="UP000828941">
    <property type="component" value="Chromosome 13"/>
</dbReference>
<comment type="caution">
    <text evidence="1">The sequence shown here is derived from an EMBL/GenBank/DDBJ whole genome shotgun (WGS) entry which is preliminary data.</text>
</comment>
<sequence>MIPACFSLPNSPTSSSQVPQNLITCIYQTQLCNSPTHVTLSWSITLFSRSLTIYASDIFSVTISLNPSTLSFFRTRHGSKSIHLTHRHFQKIKLHWDFTRAQFGQNSAEPESYFYIAISCNGKLEFFLGDLFDDLIRRSATLATTHQSADPILLSRREHVFGRSSYTSRAQFLGSKHEIEIECNGGVLRVKVDGKITLVVKRLAWKFRGNEKIFINDIEVDFYWDVFSWVNNGNANHGNGHGVFVFQVGDGGVWPEMMGQEKRLMRKSLSASMGPTSAPAIISLSTSPSNSSVLQWAEESSSDCGRSSCSSSTRSCGSNGGFSLLLYAWRD</sequence>
<organism evidence="1 2">
    <name type="scientific">Bauhinia variegata</name>
    <name type="common">Purple orchid tree</name>
    <name type="synonym">Phanera variegata</name>
    <dbReference type="NCBI Taxonomy" id="167791"/>
    <lineage>
        <taxon>Eukaryota</taxon>
        <taxon>Viridiplantae</taxon>
        <taxon>Streptophyta</taxon>
        <taxon>Embryophyta</taxon>
        <taxon>Tracheophyta</taxon>
        <taxon>Spermatophyta</taxon>
        <taxon>Magnoliopsida</taxon>
        <taxon>eudicotyledons</taxon>
        <taxon>Gunneridae</taxon>
        <taxon>Pentapetalae</taxon>
        <taxon>rosids</taxon>
        <taxon>fabids</taxon>
        <taxon>Fabales</taxon>
        <taxon>Fabaceae</taxon>
        <taxon>Cercidoideae</taxon>
        <taxon>Cercideae</taxon>
        <taxon>Bauhiniinae</taxon>
        <taxon>Bauhinia</taxon>
    </lineage>
</organism>
<gene>
    <name evidence="1" type="ORF">L6164_035133</name>
</gene>
<accession>A0ACB9KXX7</accession>
<dbReference type="EMBL" id="CM039438">
    <property type="protein sequence ID" value="KAI4301896.1"/>
    <property type="molecule type" value="Genomic_DNA"/>
</dbReference>
<name>A0ACB9KXX7_BAUVA</name>
<evidence type="ECO:0000313" key="2">
    <source>
        <dbReference type="Proteomes" id="UP000828941"/>
    </source>
</evidence>
<keyword evidence="2" id="KW-1185">Reference proteome</keyword>
<evidence type="ECO:0000313" key="1">
    <source>
        <dbReference type="EMBL" id="KAI4301896.1"/>
    </source>
</evidence>